<dbReference type="AlphaFoldDB" id="A0A182RBY1"/>
<organism evidence="1">
    <name type="scientific">Anopheles funestus</name>
    <name type="common">African malaria mosquito</name>
    <dbReference type="NCBI Taxonomy" id="62324"/>
    <lineage>
        <taxon>Eukaryota</taxon>
        <taxon>Metazoa</taxon>
        <taxon>Ecdysozoa</taxon>
        <taxon>Arthropoda</taxon>
        <taxon>Hexapoda</taxon>
        <taxon>Insecta</taxon>
        <taxon>Pterygota</taxon>
        <taxon>Neoptera</taxon>
        <taxon>Endopterygota</taxon>
        <taxon>Diptera</taxon>
        <taxon>Nematocera</taxon>
        <taxon>Culicoidea</taxon>
        <taxon>Culicidae</taxon>
        <taxon>Anophelinae</taxon>
        <taxon>Anopheles</taxon>
    </lineage>
</organism>
<dbReference type="PROSITE" id="PS51257">
    <property type="entry name" value="PROKAR_LIPOPROTEIN"/>
    <property type="match status" value="1"/>
</dbReference>
<dbReference type="EnsemblMetazoa" id="AFUN003696-RA">
    <property type="protein sequence ID" value="AFUN003696-PA"/>
    <property type="gene ID" value="AFUN003696"/>
</dbReference>
<reference evidence="1" key="1">
    <citation type="submission" date="2020-05" db="UniProtKB">
        <authorList>
            <consortium name="EnsemblMetazoa"/>
        </authorList>
    </citation>
    <scope>IDENTIFICATION</scope>
    <source>
        <strain evidence="1">FUMOZ</strain>
    </source>
</reference>
<name>A0A182RBY1_ANOFN</name>
<dbReference type="VEuPathDB" id="VectorBase:AFUN003696"/>
<protein>
    <submittedName>
        <fullName evidence="1">Uncharacterized protein</fullName>
    </submittedName>
</protein>
<accession>A0A182RBY1</accession>
<proteinExistence type="predicted"/>
<sequence length="59" mass="6409">MKKNEKYSPSSKKLLTNLGRATCFVCTLSSCEQNARGVSVPLRPGSAFGTSVCMSVYFQ</sequence>
<evidence type="ECO:0000313" key="1">
    <source>
        <dbReference type="EnsemblMetazoa" id="AFUN003696-PA"/>
    </source>
</evidence>